<sequence length="626" mass="71640">MESSSSNPDLLALATASVQAQERLHLELKKRKVKKKDGKSPSAFDHSIQALEHLQSLKAELEDRDFKLHDYSSKVTEEGLQSLRQLCLMHVPSSVTEDVRGLFQEKLQDIFEGWSREVLFAAIITCPWYWATQEERGQQAKHNSILVIYVGRDEEFFAPINRHFKEQHNVIDLGWFYAAEVFHFCNYAVKGKQRFVEALCLPQTAIIFESDQWINMKTSLTSQLLNLRGFLEQCRGQAIGGISKKSKVSGQMRLSDKATLYEMSQSFRLLHSASCVLNGEIPSMDCILEADNLSDVGKEALRKLQAAYQDETMSKLDLFDIVQRWKKEVDCKMSKAKFNKLEKVQEELGKWQADVRCCQKNENFQKLVVEDSARDCLLSLMKKIGGPVASMEPEQIVMIAQAGSYLYDLATPDSDVDYIIVYLTPTEKIISSCGIGNESYENRGPQKQFEYGAYEARLFCEMLSKGSVVILELVFSLDLEYTSSAWRELVSHKQDFVTETAIQQYLGLVKNNMKMIEGGKHQGTSRERKLFYQTFHKLDSLEYFLQGNPPPVKCSGHIKDFIMKIRQGPLEGEISREILFKLAEEKLQKLQSAFAGRACRLPEHANTKYLTDWLMRIRGWKVEPQS</sequence>
<evidence type="ECO:0000313" key="3">
    <source>
        <dbReference type="RefSeq" id="XP_013417564.1"/>
    </source>
</evidence>
<dbReference type="STRING" id="7574.A0A1S3K4K1"/>
<evidence type="ECO:0000313" key="2">
    <source>
        <dbReference type="RefSeq" id="XP_013417563.1"/>
    </source>
</evidence>
<keyword evidence="1" id="KW-1185">Reference proteome</keyword>
<dbReference type="Pfam" id="PF10127">
    <property type="entry name" value="RlaP"/>
    <property type="match status" value="1"/>
</dbReference>
<dbReference type="AlphaFoldDB" id="A0A1S3K4K1"/>
<protein>
    <submittedName>
        <fullName evidence="2 3">Uncharacterized protein LOC106178780 isoform X1</fullName>
    </submittedName>
</protein>
<dbReference type="KEGG" id="lak:106178780"/>
<organism evidence="1 2">
    <name type="scientific">Lingula anatina</name>
    <name type="common">Brachiopod</name>
    <name type="synonym">Lingula unguis</name>
    <dbReference type="NCBI Taxonomy" id="7574"/>
    <lineage>
        <taxon>Eukaryota</taxon>
        <taxon>Metazoa</taxon>
        <taxon>Spiralia</taxon>
        <taxon>Lophotrochozoa</taxon>
        <taxon>Brachiopoda</taxon>
        <taxon>Linguliformea</taxon>
        <taxon>Lingulata</taxon>
        <taxon>Lingulida</taxon>
        <taxon>Linguloidea</taxon>
        <taxon>Lingulidae</taxon>
        <taxon>Lingula</taxon>
    </lineage>
</organism>
<dbReference type="RefSeq" id="XP_013417564.1">
    <property type="nucleotide sequence ID" value="XM_013562110.1"/>
</dbReference>
<dbReference type="OrthoDB" id="6142798at2759"/>
<name>A0A1S3K4K1_LINAN</name>
<proteinExistence type="predicted"/>
<dbReference type="GeneID" id="106178780"/>
<dbReference type="Proteomes" id="UP000085678">
    <property type="component" value="Unplaced"/>
</dbReference>
<dbReference type="InterPro" id="IPR018775">
    <property type="entry name" value="RlaP"/>
</dbReference>
<dbReference type="PANTHER" id="PTHR34817:SF1">
    <property type="entry name" value="NUCLEOTIDYLTRANSFERASE"/>
    <property type="match status" value="1"/>
</dbReference>
<gene>
    <name evidence="2 3" type="primary">LOC106178780</name>
</gene>
<dbReference type="RefSeq" id="XP_013417563.1">
    <property type="nucleotide sequence ID" value="XM_013562109.1"/>
</dbReference>
<evidence type="ECO:0000313" key="1">
    <source>
        <dbReference type="Proteomes" id="UP000085678"/>
    </source>
</evidence>
<reference evidence="2 3" key="1">
    <citation type="submission" date="2025-04" db="UniProtKB">
        <authorList>
            <consortium name="RefSeq"/>
        </authorList>
    </citation>
    <scope>IDENTIFICATION</scope>
    <source>
        <tissue evidence="2 3">Gonads</tissue>
    </source>
</reference>
<accession>A0A1S3K4K1</accession>
<dbReference type="PANTHER" id="PTHR34817">
    <property type="entry name" value="NUCLEOTIDYLTRANSFERASE"/>
    <property type="match status" value="1"/>
</dbReference>